<protein>
    <recommendedName>
        <fullName evidence="4">PDZ domain-containing protein</fullName>
    </recommendedName>
</protein>
<dbReference type="PANTHER" id="PTHR43343:SF3">
    <property type="entry name" value="PROTEASE DO-LIKE 8, CHLOROPLASTIC"/>
    <property type="match status" value="1"/>
</dbReference>
<dbReference type="EMBL" id="BAABRL010000001">
    <property type="protein sequence ID" value="GAA5494063.1"/>
    <property type="molecule type" value="Genomic_DNA"/>
</dbReference>
<reference evidence="5 6" key="1">
    <citation type="submission" date="2024-02" db="EMBL/GenBank/DDBJ databases">
        <title>Rubritalea halochordaticola NBRC 107102.</title>
        <authorList>
            <person name="Ichikawa N."/>
            <person name="Katano-Makiyama Y."/>
            <person name="Hidaka K."/>
        </authorList>
    </citation>
    <scope>NUCLEOTIDE SEQUENCE [LARGE SCALE GENOMIC DNA]</scope>
    <source>
        <strain evidence="5 6">NBRC 107102</strain>
    </source>
</reference>
<evidence type="ECO:0000259" key="4">
    <source>
        <dbReference type="PROSITE" id="PS50106"/>
    </source>
</evidence>
<organism evidence="5 6">
    <name type="scientific">Rubritalea halochordaticola</name>
    <dbReference type="NCBI Taxonomy" id="714537"/>
    <lineage>
        <taxon>Bacteria</taxon>
        <taxon>Pseudomonadati</taxon>
        <taxon>Verrucomicrobiota</taxon>
        <taxon>Verrucomicrobiia</taxon>
        <taxon>Verrucomicrobiales</taxon>
        <taxon>Rubritaleaceae</taxon>
        <taxon>Rubritalea</taxon>
    </lineage>
</organism>
<comment type="caution">
    <text evidence="5">The sequence shown here is derived from an EMBL/GenBank/DDBJ whole genome shotgun (WGS) entry which is preliminary data.</text>
</comment>
<keyword evidence="2" id="KW-0645">Protease</keyword>
<dbReference type="InterPro" id="IPR009003">
    <property type="entry name" value="Peptidase_S1_PA"/>
</dbReference>
<keyword evidence="3" id="KW-0378">Hydrolase</keyword>
<evidence type="ECO:0000313" key="5">
    <source>
        <dbReference type="EMBL" id="GAA5494063.1"/>
    </source>
</evidence>
<dbReference type="SUPFAM" id="SSF50494">
    <property type="entry name" value="Trypsin-like serine proteases"/>
    <property type="match status" value="1"/>
</dbReference>
<comment type="similarity">
    <text evidence="1">Belongs to the peptidase S1C family.</text>
</comment>
<dbReference type="Gene3D" id="2.40.10.10">
    <property type="entry name" value="Trypsin-like serine proteases"/>
    <property type="match status" value="1"/>
</dbReference>
<dbReference type="InterPro" id="IPR043504">
    <property type="entry name" value="Peptidase_S1_PA_chymotrypsin"/>
</dbReference>
<keyword evidence="6" id="KW-1185">Reference proteome</keyword>
<dbReference type="InterPro" id="IPR001478">
    <property type="entry name" value="PDZ"/>
</dbReference>
<dbReference type="Pfam" id="PF13180">
    <property type="entry name" value="PDZ_2"/>
    <property type="match status" value="1"/>
</dbReference>
<sequence length="392" mass="43020">MIYDMNKGIMILGIVGSLCSPLYAQGGYGKVGLPFLRERDAQVLDVQAASFYKAVEPLADKTRKHAVYVEYRDRVITLGTVTIEGVVTKWSEIKPFASELFIVGHDGVRRGVVVKAIYNNYDIAVLAYNGSLPAVSLENPKDPSVGSFIYLSGPGKGAHGFGVVSVQARSLREQDKAFLGVRMDVNPVKNGGVRLQNIEPDTAAQKAGLEAGDVVLKVGDREVNGMIEMGNLLQRFKPGDTVNLTIRRNTEPFVAEVTLGARPQFRRISPERMNRMRSMGGSVNDVADGFPDVLQSDMQIEARESGGPVFDLDGNYVGTVVARSSRIKTYIIPAADLSELLKSNPDYEAQIEVSKPEHVANVQEEAPEAVNKVQRTQSLLEKLQRRIEDIER</sequence>
<gene>
    <name evidence="5" type="ORF">Rhal01_00219</name>
</gene>
<dbReference type="SMART" id="SM00228">
    <property type="entry name" value="PDZ"/>
    <property type="match status" value="1"/>
</dbReference>
<dbReference type="PROSITE" id="PS50106">
    <property type="entry name" value="PDZ"/>
    <property type="match status" value="1"/>
</dbReference>
<feature type="domain" description="PDZ" evidence="4">
    <location>
        <begin position="168"/>
        <end position="250"/>
    </location>
</feature>
<proteinExistence type="inferred from homology"/>
<evidence type="ECO:0000256" key="1">
    <source>
        <dbReference type="ARBA" id="ARBA00010541"/>
    </source>
</evidence>
<evidence type="ECO:0000256" key="2">
    <source>
        <dbReference type="ARBA" id="ARBA00022670"/>
    </source>
</evidence>
<dbReference type="SUPFAM" id="SSF50156">
    <property type="entry name" value="PDZ domain-like"/>
    <property type="match status" value="1"/>
</dbReference>
<dbReference type="InterPro" id="IPR051201">
    <property type="entry name" value="Chloro_Bact_Ser_Proteases"/>
</dbReference>
<accession>A0ABP9UUE0</accession>
<dbReference type="InterPro" id="IPR036034">
    <property type="entry name" value="PDZ_sf"/>
</dbReference>
<evidence type="ECO:0000256" key="3">
    <source>
        <dbReference type="ARBA" id="ARBA00022801"/>
    </source>
</evidence>
<dbReference type="PANTHER" id="PTHR43343">
    <property type="entry name" value="PEPTIDASE S12"/>
    <property type="match status" value="1"/>
</dbReference>
<dbReference type="Gene3D" id="2.30.42.10">
    <property type="match status" value="1"/>
</dbReference>
<evidence type="ECO:0000313" key="6">
    <source>
        <dbReference type="Proteomes" id="UP001424741"/>
    </source>
</evidence>
<dbReference type="Proteomes" id="UP001424741">
    <property type="component" value="Unassembled WGS sequence"/>
</dbReference>
<name>A0ABP9UUE0_9BACT</name>